<dbReference type="OrthoDB" id="22069at2"/>
<evidence type="ECO:0000313" key="4">
    <source>
        <dbReference type="Proteomes" id="UP000215509"/>
    </source>
</evidence>
<protein>
    <recommendedName>
        <fullName evidence="5">DUF948 domain-containing protein</fullName>
    </recommendedName>
</protein>
<dbReference type="Proteomes" id="UP000215509">
    <property type="component" value="Unassembled WGS sequence"/>
</dbReference>
<keyword evidence="4" id="KW-1185">Reference proteome</keyword>
<proteinExistence type="predicted"/>
<gene>
    <name evidence="3" type="ORF">CF651_04515</name>
</gene>
<evidence type="ECO:0000256" key="1">
    <source>
        <dbReference type="SAM" id="Coils"/>
    </source>
</evidence>
<dbReference type="PANTHER" id="PTHR40070:SF1">
    <property type="entry name" value="UPF0478 PROTEIN YTXG"/>
    <property type="match status" value="1"/>
</dbReference>
<evidence type="ECO:0000313" key="3">
    <source>
        <dbReference type="EMBL" id="OXM87591.1"/>
    </source>
</evidence>
<keyword evidence="2" id="KW-0472">Membrane</keyword>
<comment type="caution">
    <text evidence="3">The sequence shown here is derived from an EMBL/GenBank/DDBJ whole genome shotgun (WGS) entry which is preliminary data.</text>
</comment>
<dbReference type="AlphaFoldDB" id="A0A229UWE6"/>
<dbReference type="InterPro" id="IPR009293">
    <property type="entry name" value="UPF0478"/>
</dbReference>
<name>A0A229UWE6_9BACL</name>
<reference evidence="3 4" key="1">
    <citation type="submission" date="2017-07" db="EMBL/GenBank/DDBJ databases">
        <title>Genome sequencing and assembly of Paenibacillus rigui.</title>
        <authorList>
            <person name="Mayilraj S."/>
        </authorList>
    </citation>
    <scope>NUCLEOTIDE SEQUENCE [LARGE SCALE GENOMIC DNA]</scope>
    <source>
        <strain evidence="3 4">JCM 16352</strain>
    </source>
</reference>
<dbReference type="RefSeq" id="WP_094013666.1">
    <property type="nucleotide sequence ID" value="NZ_NMQW01000004.1"/>
</dbReference>
<evidence type="ECO:0008006" key="5">
    <source>
        <dbReference type="Google" id="ProtNLM"/>
    </source>
</evidence>
<sequence length="157" mass="17054">MIVQFSVALIAVAFVVLVAFLIVTLRSMSDLLKQTNTTIRELQGEIKGISKEASHLLQHTNQVTVDVLDKLHSLEPTFDSVKNVGEVVEDITSSVKQASSVVAKTIRAKVKEEVNLPLNNRIAQVLTFAPLAVDVWHQMKQRRMAAAAAAPAKGGSI</sequence>
<dbReference type="PANTHER" id="PTHR40070">
    <property type="entry name" value="UPF0478 PROTEIN YTXG"/>
    <property type="match status" value="1"/>
</dbReference>
<dbReference type="Pfam" id="PF06103">
    <property type="entry name" value="DUF948"/>
    <property type="match status" value="1"/>
</dbReference>
<keyword evidence="2" id="KW-1133">Transmembrane helix</keyword>
<keyword evidence="1" id="KW-0175">Coiled coil</keyword>
<feature type="coiled-coil region" evidence="1">
    <location>
        <begin position="25"/>
        <end position="52"/>
    </location>
</feature>
<evidence type="ECO:0000256" key="2">
    <source>
        <dbReference type="SAM" id="Phobius"/>
    </source>
</evidence>
<accession>A0A229UWE6</accession>
<organism evidence="3 4">
    <name type="scientific">Paenibacillus rigui</name>
    <dbReference type="NCBI Taxonomy" id="554312"/>
    <lineage>
        <taxon>Bacteria</taxon>
        <taxon>Bacillati</taxon>
        <taxon>Bacillota</taxon>
        <taxon>Bacilli</taxon>
        <taxon>Bacillales</taxon>
        <taxon>Paenibacillaceae</taxon>
        <taxon>Paenibacillus</taxon>
    </lineage>
</organism>
<feature type="transmembrane region" description="Helical" evidence="2">
    <location>
        <begin position="6"/>
        <end position="25"/>
    </location>
</feature>
<dbReference type="EMBL" id="NMQW01000004">
    <property type="protein sequence ID" value="OXM87591.1"/>
    <property type="molecule type" value="Genomic_DNA"/>
</dbReference>
<keyword evidence="2" id="KW-0812">Transmembrane</keyword>